<accession>A0A401UNG6</accession>
<evidence type="ECO:0008006" key="4">
    <source>
        <dbReference type="Google" id="ProtNLM"/>
    </source>
</evidence>
<gene>
    <name evidence="2" type="ORF">Ctaglu_26910</name>
</gene>
<dbReference type="AlphaFoldDB" id="A0A401UNG6"/>
<feature type="region of interest" description="Disordered" evidence="1">
    <location>
        <begin position="106"/>
        <end position="138"/>
    </location>
</feature>
<evidence type="ECO:0000313" key="3">
    <source>
        <dbReference type="Proteomes" id="UP000287872"/>
    </source>
</evidence>
<dbReference type="PIRSF" id="PIRSF021328">
    <property type="entry name" value="UCP021328"/>
    <property type="match status" value="1"/>
</dbReference>
<dbReference type="Proteomes" id="UP000287872">
    <property type="component" value="Unassembled WGS sequence"/>
</dbReference>
<name>A0A401UNG6_9CLOT</name>
<dbReference type="InterPro" id="IPR016787">
    <property type="entry name" value="UCP021328"/>
</dbReference>
<dbReference type="RefSeq" id="WP_125002538.1">
    <property type="nucleotide sequence ID" value="NZ_BHYK01000014.1"/>
</dbReference>
<evidence type="ECO:0000313" key="2">
    <source>
        <dbReference type="EMBL" id="GCD11068.1"/>
    </source>
</evidence>
<proteinExistence type="predicted"/>
<evidence type="ECO:0000256" key="1">
    <source>
        <dbReference type="SAM" id="MobiDB-lite"/>
    </source>
</evidence>
<organism evidence="2 3">
    <name type="scientific">Clostridium tagluense</name>
    <dbReference type="NCBI Taxonomy" id="360422"/>
    <lineage>
        <taxon>Bacteria</taxon>
        <taxon>Bacillati</taxon>
        <taxon>Bacillota</taxon>
        <taxon>Clostridia</taxon>
        <taxon>Eubacteriales</taxon>
        <taxon>Clostridiaceae</taxon>
        <taxon>Clostridium</taxon>
    </lineage>
</organism>
<comment type="caution">
    <text evidence="2">The sequence shown here is derived from an EMBL/GenBank/DDBJ whole genome shotgun (WGS) entry which is preliminary data.</text>
</comment>
<dbReference type="EMBL" id="BHYK01000014">
    <property type="protein sequence ID" value="GCD11068.1"/>
    <property type="molecule type" value="Genomic_DNA"/>
</dbReference>
<feature type="compositionally biased region" description="Basic and acidic residues" evidence="1">
    <location>
        <begin position="106"/>
        <end position="131"/>
    </location>
</feature>
<dbReference type="OrthoDB" id="4570726at2"/>
<sequence length="138" mass="16387">MEISIKLNVFFEGGFWGGVFEKVYDGKYEVSKITFGAEPKDYEVFDFILKNFYNLRFSSPICIESVEKGRINPKRYQREIKKEMGNKGIGTKAQLAMQLQHEINKTEKKIVSREEKEEEKQRKYESRQQNKKDKHRGH</sequence>
<reference evidence="2 3" key="1">
    <citation type="submission" date="2018-11" db="EMBL/GenBank/DDBJ databases">
        <title>Genome sequencing and assembly of Clostridium tagluense strain A121.</title>
        <authorList>
            <person name="Murakami T."/>
            <person name="Segawa T."/>
            <person name="Shcherbakova V.A."/>
            <person name="Mori H."/>
            <person name="Yoshimura Y."/>
        </authorList>
    </citation>
    <scope>NUCLEOTIDE SEQUENCE [LARGE SCALE GENOMIC DNA]</scope>
    <source>
        <strain evidence="2 3">A121</strain>
    </source>
</reference>
<keyword evidence="3" id="KW-1185">Reference proteome</keyword>
<dbReference type="Pfam" id="PF11208">
    <property type="entry name" value="DUF2992"/>
    <property type="match status" value="1"/>
</dbReference>
<protein>
    <recommendedName>
        <fullName evidence="4">DUF2992 domain-containing protein</fullName>
    </recommendedName>
</protein>